<dbReference type="EMBL" id="AP021875">
    <property type="protein sequence ID" value="BBO74539.1"/>
    <property type="molecule type" value="Genomic_DNA"/>
</dbReference>
<name>A0A5K7Z2P6_9BACT</name>
<proteinExistence type="predicted"/>
<dbReference type="GO" id="GO:0003824">
    <property type="term" value="F:catalytic activity"/>
    <property type="evidence" value="ECO:0007669"/>
    <property type="project" value="UniProtKB-ARBA"/>
</dbReference>
<dbReference type="RefSeq" id="WP_170302202.1">
    <property type="nucleotide sequence ID" value="NZ_AP021875.1"/>
</dbReference>
<reference evidence="1 2" key="1">
    <citation type="submission" date="2019-11" db="EMBL/GenBank/DDBJ databases">
        <title>Comparative genomics of hydrocarbon-degrading Desulfosarcina strains.</title>
        <authorList>
            <person name="Watanabe M."/>
            <person name="Kojima H."/>
            <person name="Fukui M."/>
        </authorList>
    </citation>
    <scope>NUCLEOTIDE SEQUENCE [LARGE SCALE GENOMIC DNA]</scope>
    <source>
        <strain evidence="1 2">PP31</strain>
    </source>
</reference>
<dbReference type="SUPFAM" id="SSF52096">
    <property type="entry name" value="ClpP/crotonase"/>
    <property type="match status" value="1"/>
</dbReference>
<accession>A0A5K7Z2P6</accession>
<keyword evidence="2" id="KW-1185">Reference proteome</keyword>
<protein>
    <submittedName>
        <fullName evidence="1">Enoyl-CoA hydratase</fullName>
    </submittedName>
</protein>
<dbReference type="PANTHER" id="PTHR11941">
    <property type="entry name" value="ENOYL-COA HYDRATASE-RELATED"/>
    <property type="match status" value="1"/>
</dbReference>
<evidence type="ECO:0000313" key="2">
    <source>
        <dbReference type="Proteomes" id="UP000427769"/>
    </source>
</evidence>
<dbReference type="GO" id="GO:0006635">
    <property type="term" value="P:fatty acid beta-oxidation"/>
    <property type="evidence" value="ECO:0007669"/>
    <property type="project" value="TreeGrafter"/>
</dbReference>
<dbReference type="CDD" id="cd06558">
    <property type="entry name" value="crotonase-like"/>
    <property type="match status" value="1"/>
</dbReference>
<evidence type="ECO:0000313" key="1">
    <source>
        <dbReference type="EMBL" id="BBO74539.1"/>
    </source>
</evidence>
<dbReference type="Pfam" id="PF00378">
    <property type="entry name" value="ECH_1"/>
    <property type="match status" value="1"/>
</dbReference>
<dbReference type="KEGG" id="dwd:DSCW_19560"/>
<dbReference type="PANTHER" id="PTHR11941:SF45">
    <property type="entry name" value="ENOYL-COA DELTA ISOMERASE 1, MITOCHONDRIAL"/>
    <property type="match status" value="1"/>
</dbReference>
<dbReference type="Gene3D" id="3.90.226.10">
    <property type="entry name" value="2-enoyl-CoA Hydratase, Chain A, domain 1"/>
    <property type="match status" value="1"/>
</dbReference>
<sequence>METVIKELRDHIAILRLNSGRANPISSKLVDELSKALVEIKGVASGLVLCGGDKFFSAGFNLPELLTLDRQAMGNFFERFNHLCMELFTVPIPTVCALSGHAVAGGNILALACDYRYAAAEDKKIGLNEVKLGLPVPYLADMMLRHIIGNRYATHMIYSGEFMTFSDAKIVGLVDVIGSADELEDFTLDRLSRIANLPNQAFSAAKANKVERIKKRYEEYYQSKNDEFLDCWFSDPAQKNLREAAAKF</sequence>
<organism evidence="1 2">
    <name type="scientific">Desulfosarcina widdelii</name>
    <dbReference type="NCBI Taxonomy" id="947919"/>
    <lineage>
        <taxon>Bacteria</taxon>
        <taxon>Pseudomonadati</taxon>
        <taxon>Thermodesulfobacteriota</taxon>
        <taxon>Desulfobacteria</taxon>
        <taxon>Desulfobacterales</taxon>
        <taxon>Desulfosarcinaceae</taxon>
        <taxon>Desulfosarcina</taxon>
    </lineage>
</organism>
<gene>
    <name evidence="1" type="primary">paaG_2</name>
    <name evidence="1" type="ORF">DSCW_19560</name>
</gene>
<dbReference type="InterPro" id="IPR029045">
    <property type="entry name" value="ClpP/crotonase-like_dom_sf"/>
</dbReference>
<dbReference type="AlphaFoldDB" id="A0A5K7Z2P6"/>
<dbReference type="InterPro" id="IPR001753">
    <property type="entry name" value="Enoyl-CoA_hydra/iso"/>
</dbReference>
<dbReference type="Proteomes" id="UP000427769">
    <property type="component" value="Chromosome"/>
</dbReference>